<proteinExistence type="predicted"/>
<dbReference type="InterPro" id="IPR042800">
    <property type="entry name" value="Map3k7cl"/>
</dbReference>
<evidence type="ECO:0000313" key="2">
    <source>
        <dbReference type="EMBL" id="ROL54383.1"/>
    </source>
</evidence>
<dbReference type="GO" id="GO:0005829">
    <property type="term" value="C:cytosol"/>
    <property type="evidence" value="ECO:0007669"/>
    <property type="project" value="TreeGrafter"/>
</dbReference>
<feature type="coiled-coil region" evidence="1">
    <location>
        <begin position="79"/>
        <end position="130"/>
    </location>
</feature>
<accession>A0A3N0Z7S6</accession>
<dbReference type="PANTHER" id="PTHR47140">
    <property type="entry name" value="MAP3K7 C-TERMINAL-LIKE PROTEIN"/>
    <property type="match status" value="1"/>
</dbReference>
<keyword evidence="3" id="KW-1185">Reference proteome</keyword>
<name>A0A3N0Z7S6_ANAGA</name>
<keyword evidence="1" id="KW-0175">Coiled coil</keyword>
<dbReference type="PANTHER" id="PTHR47140:SF1">
    <property type="entry name" value="MAP3K7 C-TERMINAL-LIKE PROTEIN"/>
    <property type="match status" value="1"/>
</dbReference>
<reference evidence="2 3" key="1">
    <citation type="submission" date="2018-10" db="EMBL/GenBank/DDBJ databases">
        <title>Genome assembly for a Yunnan-Guizhou Plateau 3E fish, Anabarilius grahami (Regan), and its evolutionary and genetic applications.</title>
        <authorList>
            <person name="Jiang W."/>
        </authorList>
    </citation>
    <scope>NUCLEOTIDE SEQUENCE [LARGE SCALE GENOMIC DNA]</scope>
    <source>
        <strain evidence="2">AG-KIZ</strain>
        <tissue evidence="2">Muscle</tissue>
    </source>
</reference>
<dbReference type="GO" id="GO:0005634">
    <property type="term" value="C:nucleus"/>
    <property type="evidence" value="ECO:0007669"/>
    <property type="project" value="TreeGrafter"/>
</dbReference>
<gene>
    <name evidence="2" type="ORF">DPX16_10806</name>
</gene>
<dbReference type="AlphaFoldDB" id="A0A3N0Z7S6"/>
<dbReference type="OrthoDB" id="8866809at2759"/>
<sequence>MRCVPVAVKWQQAKPTQILSCGINSTFAILYKETELKDAEDPLPSFPDLEQRLQPVLPCRSLKESIEVYKDHCKMANEFNQAKHEIARLEDRKKELMAELLEDEEASMEFAQLEEEYRILTEENQNLITVHSERAQQLETLRVVSQKRPGSS</sequence>
<evidence type="ECO:0000313" key="3">
    <source>
        <dbReference type="Proteomes" id="UP000281406"/>
    </source>
</evidence>
<evidence type="ECO:0000256" key="1">
    <source>
        <dbReference type="SAM" id="Coils"/>
    </source>
</evidence>
<dbReference type="EMBL" id="RJVU01007007">
    <property type="protein sequence ID" value="ROL54383.1"/>
    <property type="molecule type" value="Genomic_DNA"/>
</dbReference>
<comment type="caution">
    <text evidence="2">The sequence shown here is derived from an EMBL/GenBank/DDBJ whole genome shotgun (WGS) entry which is preliminary data.</text>
</comment>
<organism evidence="2 3">
    <name type="scientific">Anabarilius grahami</name>
    <name type="common">Kanglang fish</name>
    <name type="synonym">Barilius grahami</name>
    <dbReference type="NCBI Taxonomy" id="495550"/>
    <lineage>
        <taxon>Eukaryota</taxon>
        <taxon>Metazoa</taxon>
        <taxon>Chordata</taxon>
        <taxon>Craniata</taxon>
        <taxon>Vertebrata</taxon>
        <taxon>Euteleostomi</taxon>
        <taxon>Actinopterygii</taxon>
        <taxon>Neopterygii</taxon>
        <taxon>Teleostei</taxon>
        <taxon>Ostariophysi</taxon>
        <taxon>Cypriniformes</taxon>
        <taxon>Xenocyprididae</taxon>
        <taxon>Xenocypridinae</taxon>
        <taxon>Xenocypridinae incertae sedis</taxon>
        <taxon>Anabarilius</taxon>
    </lineage>
</organism>
<protein>
    <submittedName>
        <fullName evidence="2">MAP3K7 C-terminal-like protein</fullName>
    </submittedName>
</protein>
<dbReference type="Proteomes" id="UP000281406">
    <property type="component" value="Unassembled WGS sequence"/>
</dbReference>